<dbReference type="Gene3D" id="3.40.50.1220">
    <property type="entry name" value="TPP-binding domain"/>
    <property type="match status" value="1"/>
</dbReference>
<dbReference type="GO" id="GO:0016787">
    <property type="term" value="F:hydrolase activity"/>
    <property type="evidence" value="ECO:0007669"/>
    <property type="project" value="UniProtKB-KW"/>
</dbReference>
<dbReference type="InterPro" id="IPR050134">
    <property type="entry name" value="NAD-dep_sirtuin_deacylases"/>
</dbReference>
<evidence type="ECO:0000313" key="4">
    <source>
        <dbReference type="EMBL" id="MPN11924.1"/>
    </source>
</evidence>
<protein>
    <submittedName>
        <fullName evidence="4">NAD-dependent protein deacetylase</fullName>
        <ecNumber evidence="4">3.5.1.-</ecNumber>
    </submittedName>
</protein>
<dbReference type="EMBL" id="VSSQ01058197">
    <property type="protein sequence ID" value="MPN11924.1"/>
    <property type="molecule type" value="Genomic_DNA"/>
</dbReference>
<evidence type="ECO:0000256" key="2">
    <source>
        <dbReference type="ARBA" id="ARBA00023027"/>
    </source>
</evidence>
<dbReference type="SUPFAM" id="SSF52467">
    <property type="entry name" value="DHS-like NAD/FAD-binding domain"/>
    <property type="match status" value="1"/>
</dbReference>
<dbReference type="InterPro" id="IPR026590">
    <property type="entry name" value="Ssirtuin_cat_dom"/>
</dbReference>
<sequence>MYTQNIDILHQKAGSRMLYELHGSPASHHCLGCGRSFDYDTIAPLVRRGEVPHCPDCRAVIKPDIVFYGEMLDEALLEQAFREFSRADLVLVLGSSLVVQPAAGLPLATLRGGGRIAIVNRGETVLDARAGFRFDDLETVFTRLEQLTAAMP</sequence>
<feature type="domain" description="Deacetylase sirtuin-type" evidence="3">
    <location>
        <begin position="1"/>
        <end position="152"/>
    </location>
</feature>
<dbReference type="EC" id="3.5.1.-" evidence="4"/>
<dbReference type="GO" id="GO:0070403">
    <property type="term" value="F:NAD+ binding"/>
    <property type="evidence" value="ECO:0007669"/>
    <property type="project" value="InterPro"/>
</dbReference>
<accession>A0A645FHH4</accession>
<keyword evidence="2" id="KW-0520">NAD</keyword>
<keyword evidence="4" id="KW-0378">Hydrolase</keyword>
<dbReference type="GO" id="GO:0017136">
    <property type="term" value="F:histone deacetylase activity, NAD-dependent"/>
    <property type="evidence" value="ECO:0007669"/>
    <property type="project" value="TreeGrafter"/>
</dbReference>
<dbReference type="InterPro" id="IPR029035">
    <property type="entry name" value="DHS-like_NAD/FAD-binding_dom"/>
</dbReference>
<name>A0A645FHH4_9ZZZZ</name>
<dbReference type="AlphaFoldDB" id="A0A645FHH4"/>
<dbReference type="PROSITE" id="PS50305">
    <property type="entry name" value="SIRTUIN"/>
    <property type="match status" value="1"/>
</dbReference>
<reference evidence="4" key="1">
    <citation type="submission" date="2019-08" db="EMBL/GenBank/DDBJ databases">
        <authorList>
            <person name="Kucharzyk K."/>
            <person name="Murdoch R.W."/>
            <person name="Higgins S."/>
            <person name="Loffler F."/>
        </authorList>
    </citation>
    <scope>NUCLEOTIDE SEQUENCE</scope>
</reference>
<gene>
    <name evidence="4" type="primary">cobB_37</name>
    <name evidence="4" type="ORF">SDC9_159233</name>
</gene>
<comment type="caution">
    <text evidence="4">The sequence shown here is derived from an EMBL/GenBank/DDBJ whole genome shotgun (WGS) entry which is preliminary data.</text>
</comment>
<dbReference type="Pfam" id="PF02146">
    <property type="entry name" value="SIR2"/>
    <property type="match status" value="1"/>
</dbReference>
<proteinExistence type="predicted"/>
<evidence type="ECO:0000256" key="1">
    <source>
        <dbReference type="ARBA" id="ARBA00022679"/>
    </source>
</evidence>
<organism evidence="4">
    <name type="scientific">bioreactor metagenome</name>
    <dbReference type="NCBI Taxonomy" id="1076179"/>
    <lineage>
        <taxon>unclassified sequences</taxon>
        <taxon>metagenomes</taxon>
        <taxon>ecological metagenomes</taxon>
    </lineage>
</organism>
<keyword evidence="1" id="KW-0808">Transferase</keyword>
<dbReference type="PANTHER" id="PTHR11085">
    <property type="entry name" value="NAD-DEPENDENT PROTEIN DEACYLASE SIRTUIN-5, MITOCHONDRIAL-RELATED"/>
    <property type="match status" value="1"/>
</dbReference>
<dbReference type="InterPro" id="IPR003000">
    <property type="entry name" value="Sirtuin"/>
</dbReference>
<evidence type="ECO:0000259" key="3">
    <source>
        <dbReference type="PROSITE" id="PS50305"/>
    </source>
</evidence>
<dbReference type="PANTHER" id="PTHR11085:SF4">
    <property type="entry name" value="NAD-DEPENDENT PROTEIN DEACYLASE"/>
    <property type="match status" value="1"/>
</dbReference>